<dbReference type="Proteomes" id="UP001597049">
    <property type="component" value="Unassembled WGS sequence"/>
</dbReference>
<reference evidence="3" key="1">
    <citation type="journal article" date="2019" name="Int. J. Syst. Evol. Microbiol.">
        <title>The Global Catalogue of Microorganisms (GCM) 10K type strain sequencing project: providing services to taxonomists for standard genome sequencing and annotation.</title>
        <authorList>
            <consortium name="The Broad Institute Genomics Platform"/>
            <consortium name="The Broad Institute Genome Sequencing Center for Infectious Disease"/>
            <person name="Wu L."/>
            <person name="Ma J."/>
        </authorList>
    </citation>
    <scope>NUCLEOTIDE SEQUENCE [LARGE SCALE GENOMIC DNA]</scope>
    <source>
        <strain evidence="3">CCUG 56752</strain>
    </source>
</reference>
<dbReference type="PANTHER" id="PTHR12526">
    <property type="entry name" value="GLYCOSYLTRANSFERASE"/>
    <property type="match status" value="1"/>
</dbReference>
<dbReference type="SUPFAM" id="SSF53756">
    <property type="entry name" value="UDP-Glycosyltransferase/glycogen phosphorylase"/>
    <property type="match status" value="1"/>
</dbReference>
<proteinExistence type="predicted"/>
<evidence type="ECO:0000259" key="1">
    <source>
        <dbReference type="Pfam" id="PF00534"/>
    </source>
</evidence>
<dbReference type="CDD" id="cd03801">
    <property type="entry name" value="GT4_PimA-like"/>
    <property type="match status" value="1"/>
</dbReference>
<organism evidence="2 3">
    <name type="scientific">Psychroflexus salinarum</name>
    <dbReference type="NCBI Taxonomy" id="546024"/>
    <lineage>
        <taxon>Bacteria</taxon>
        <taxon>Pseudomonadati</taxon>
        <taxon>Bacteroidota</taxon>
        <taxon>Flavobacteriia</taxon>
        <taxon>Flavobacteriales</taxon>
        <taxon>Flavobacteriaceae</taxon>
        <taxon>Psychroflexus</taxon>
    </lineage>
</organism>
<gene>
    <name evidence="2" type="ORF">ACFQ0R_03210</name>
</gene>
<comment type="caution">
    <text evidence="2">The sequence shown here is derived from an EMBL/GenBank/DDBJ whole genome shotgun (WGS) entry which is preliminary data.</text>
</comment>
<protein>
    <submittedName>
        <fullName evidence="2">Glycosyltransferase</fullName>
    </submittedName>
</protein>
<evidence type="ECO:0000313" key="3">
    <source>
        <dbReference type="Proteomes" id="UP001597049"/>
    </source>
</evidence>
<dbReference type="PANTHER" id="PTHR12526:SF630">
    <property type="entry name" value="GLYCOSYLTRANSFERASE"/>
    <property type="match status" value="1"/>
</dbReference>
<name>A0ABW3GS38_9FLAO</name>
<evidence type="ECO:0000313" key="2">
    <source>
        <dbReference type="EMBL" id="MFD0931601.1"/>
    </source>
</evidence>
<dbReference type="InterPro" id="IPR001296">
    <property type="entry name" value="Glyco_trans_1"/>
</dbReference>
<keyword evidence="3" id="KW-1185">Reference proteome</keyword>
<sequence>MKAVFLIIDYVPHQVLSIKTLIERNSAEILAFHVGRFNISTPKHLPDFSTSLYTEKPKDQILSDIIHFNPDVVVTAGWMIPEYNWLCKRLKKSSTIPIVAMTDTPWYGSVKQKINVHLSLFYIKSAFTHLWVAGIRQYDYARKLGFTNNQIIFNSLSADTRIFHQVDIMSKVVNYPKNFLYIGRYTEVKGLRNLMNAWSSIKDKKGWTFTLIGEGEMKEELESTENFIVKEFMTQDRLLEEMKLTGCFVLPSLKEPWALVIHEAAAAGLPIICTETCGAAPHFVINYYNGFRIQDNSIEDLKDKLELIIHTDENVLLEYGKRSRKLSHTINPEIQMASLLQLINGN</sequence>
<dbReference type="RefSeq" id="WP_379656932.1">
    <property type="nucleotide sequence ID" value="NZ_JBHTIV010000005.1"/>
</dbReference>
<dbReference type="Pfam" id="PF00534">
    <property type="entry name" value="Glycos_transf_1"/>
    <property type="match status" value="1"/>
</dbReference>
<dbReference type="Gene3D" id="3.40.50.2000">
    <property type="entry name" value="Glycogen Phosphorylase B"/>
    <property type="match status" value="2"/>
</dbReference>
<dbReference type="EMBL" id="JBHTIV010000005">
    <property type="protein sequence ID" value="MFD0931601.1"/>
    <property type="molecule type" value="Genomic_DNA"/>
</dbReference>
<feature type="domain" description="Glycosyl transferase family 1" evidence="1">
    <location>
        <begin position="176"/>
        <end position="319"/>
    </location>
</feature>
<accession>A0ABW3GS38</accession>